<organism evidence="2 3">
    <name type="scientific">Elysia chlorotica</name>
    <name type="common">Eastern emerald elysia</name>
    <name type="synonym">Sea slug</name>
    <dbReference type="NCBI Taxonomy" id="188477"/>
    <lineage>
        <taxon>Eukaryota</taxon>
        <taxon>Metazoa</taxon>
        <taxon>Spiralia</taxon>
        <taxon>Lophotrochozoa</taxon>
        <taxon>Mollusca</taxon>
        <taxon>Gastropoda</taxon>
        <taxon>Heterobranchia</taxon>
        <taxon>Euthyneura</taxon>
        <taxon>Panpulmonata</taxon>
        <taxon>Sacoglossa</taxon>
        <taxon>Placobranchoidea</taxon>
        <taxon>Plakobranchidae</taxon>
        <taxon>Elysia</taxon>
    </lineage>
</organism>
<sequence>MHGNRPHFLLEAVQVPFELSPISFVCSEYVDSLTLPAASYSQIPGVSLGGGCLRNKTPRHPSPVHVSEHPSPTQRDSDIVGEDGPAADPSTTRITTSRHPSADQQPSTGTPVTTNTAGTSTCTSINITAPHINKPSSSSSDHDATTTKHTHPLVTVTSHTYPHATTTTPTHSRSPTPARRTRPNRRFIKHDKYQLLKQQRSSINEHTVINLSSHTLTSTQTQLLSKNLNFCPTPKTINNIELSRDIFRFTRRLRLAEFFWDEENDEPNTTTCDTDTASPPFLLRHVSTVVNPGDNADGSFDNGNKDSSYTEVLKTTVHTGSNRNTPNDKDTRLVVDRQSAGGVKMLRPAVTDLLVMVTNELHTDPGAESHRCRPRLNTAPGGGTSHPSDTDPSPTWRVTAPNVTALGPGNEYVQGDVL</sequence>
<dbReference type="AlphaFoldDB" id="A0A3S1B697"/>
<feature type="compositionally biased region" description="Low complexity" evidence="1">
    <location>
        <begin position="155"/>
        <end position="178"/>
    </location>
</feature>
<feature type="region of interest" description="Disordered" evidence="1">
    <location>
        <begin position="52"/>
        <end position="183"/>
    </location>
</feature>
<name>A0A3S1B697_ELYCH</name>
<protein>
    <submittedName>
        <fullName evidence="2">Uncharacterized protein</fullName>
    </submittedName>
</protein>
<dbReference type="OrthoDB" id="10067251at2759"/>
<gene>
    <name evidence="2" type="ORF">EGW08_019132</name>
</gene>
<evidence type="ECO:0000256" key="1">
    <source>
        <dbReference type="SAM" id="MobiDB-lite"/>
    </source>
</evidence>
<proteinExistence type="predicted"/>
<dbReference type="Proteomes" id="UP000271974">
    <property type="component" value="Unassembled WGS sequence"/>
</dbReference>
<feature type="compositionally biased region" description="Low complexity" evidence="1">
    <location>
        <begin position="106"/>
        <end position="123"/>
    </location>
</feature>
<feature type="compositionally biased region" description="Low complexity" evidence="1">
    <location>
        <begin position="63"/>
        <end position="72"/>
    </location>
</feature>
<evidence type="ECO:0000313" key="2">
    <source>
        <dbReference type="EMBL" id="RUS73110.1"/>
    </source>
</evidence>
<keyword evidence="3" id="KW-1185">Reference proteome</keyword>
<feature type="compositionally biased region" description="Polar residues" evidence="1">
    <location>
        <begin position="89"/>
        <end position="105"/>
    </location>
</feature>
<comment type="caution">
    <text evidence="2">The sequence shown here is derived from an EMBL/GenBank/DDBJ whole genome shotgun (WGS) entry which is preliminary data.</text>
</comment>
<reference evidence="2 3" key="1">
    <citation type="submission" date="2019-01" db="EMBL/GenBank/DDBJ databases">
        <title>A draft genome assembly of the solar-powered sea slug Elysia chlorotica.</title>
        <authorList>
            <person name="Cai H."/>
            <person name="Li Q."/>
            <person name="Fang X."/>
            <person name="Li J."/>
            <person name="Curtis N.E."/>
            <person name="Altenburger A."/>
            <person name="Shibata T."/>
            <person name="Feng M."/>
            <person name="Maeda T."/>
            <person name="Schwartz J.A."/>
            <person name="Shigenobu S."/>
            <person name="Lundholm N."/>
            <person name="Nishiyama T."/>
            <person name="Yang H."/>
            <person name="Hasebe M."/>
            <person name="Li S."/>
            <person name="Pierce S.K."/>
            <person name="Wang J."/>
        </authorList>
    </citation>
    <scope>NUCLEOTIDE SEQUENCE [LARGE SCALE GENOMIC DNA]</scope>
    <source>
        <strain evidence="2">EC2010</strain>
        <tissue evidence="2">Whole organism of an adult</tissue>
    </source>
</reference>
<dbReference type="EMBL" id="RQTK01000976">
    <property type="protein sequence ID" value="RUS73110.1"/>
    <property type="molecule type" value="Genomic_DNA"/>
</dbReference>
<feature type="region of interest" description="Disordered" evidence="1">
    <location>
        <begin position="364"/>
        <end position="409"/>
    </location>
</feature>
<accession>A0A3S1B697</accession>
<evidence type="ECO:0000313" key="3">
    <source>
        <dbReference type="Proteomes" id="UP000271974"/>
    </source>
</evidence>